<evidence type="ECO:0000313" key="3">
    <source>
        <dbReference type="Proteomes" id="UP001144323"/>
    </source>
</evidence>
<comment type="caution">
    <text evidence="2">The sequence shown here is derived from an EMBL/GenBank/DDBJ whole genome shotgun (WGS) entry which is preliminary data.</text>
</comment>
<evidence type="ECO:0008006" key="4">
    <source>
        <dbReference type="Google" id="ProtNLM"/>
    </source>
</evidence>
<organism evidence="2 3">
    <name type="scientific">Methylocystis echinoides</name>
    <dbReference type="NCBI Taxonomy" id="29468"/>
    <lineage>
        <taxon>Bacteria</taxon>
        <taxon>Pseudomonadati</taxon>
        <taxon>Pseudomonadota</taxon>
        <taxon>Alphaproteobacteria</taxon>
        <taxon>Hyphomicrobiales</taxon>
        <taxon>Methylocystaceae</taxon>
        <taxon>Methylocystis</taxon>
    </lineage>
</organism>
<dbReference type="Proteomes" id="UP001144323">
    <property type="component" value="Unassembled WGS sequence"/>
</dbReference>
<protein>
    <recommendedName>
        <fullName evidence="4">DUF2933 domain-containing protein</fullName>
    </recommendedName>
</protein>
<dbReference type="RefSeq" id="WP_432806852.1">
    <property type="nucleotide sequence ID" value="NZ_BSEC01000005.1"/>
</dbReference>
<dbReference type="Pfam" id="PF11666">
    <property type="entry name" value="DUF2933"/>
    <property type="match status" value="1"/>
</dbReference>
<keyword evidence="1" id="KW-0472">Membrane</keyword>
<keyword evidence="1" id="KW-1133">Transmembrane helix</keyword>
<proteinExistence type="predicted"/>
<dbReference type="InterPro" id="IPR021682">
    <property type="entry name" value="DUF2933"/>
</dbReference>
<keyword evidence="1" id="KW-0812">Transmembrane</keyword>
<feature type="transmembrane region" description="Helical" evidence="1">
    <location>
        <begin position="12"/>
        <end position="33"/>
    </location>
</feature>
<gene>
    <name evidence="2" type="ORF">LMG27198_48370</name>
</gene>
<keyword evidence="3" id="KW-1185">Reference proteome</keyword>
<sequence length="76" mass="9060">MRPERRNMRFSLPRTPILFLYAIAAAFLIYWHWRHILDALPFLVVLACPLMHLFMHHGHGHRQDTPPTDKSESREV</sequence>
<evidence type="ECO:0000256" key="1">
    <source>
        <dbReference type="SAM" id="Phobius"/>
    </source>
</evidence>
<dbReference type="EMBL" id="BSEC01000005">
    <property type="protein sequence ID" value="GLI95845.1"/>
    <property type="molecule type" value="Genomic_DNA"/>
</dbReference>
<reference evidence="2" key="1">
    <citation type="journal article" date="2023" name="Int. J. Syst. Evol. Microbiol.">
        <title>Methylocystis iwaonis sp. nov., a type II methane-oxidizing bacterium from surface soil of a rice paddy field in Japan, and emended description of the genus Methylocystis (ex Whittenbury et al. 1970) Bowman et al. 1993.</title>
        <authorList>
            <person name="Kaise H."/>
            <person name="Sawadogo J.B."/>
            <person name="Alam M.S."/>
            <person name="Ueno C."/>
            <person name="Dianou D."/>
            <person name="Shinjo R."/>
            <person name="Asakawa S."/>
        </authorList>
    </citation>
    <scope>NUCLEOTIDE SEQUENCE</scope>
    <source>
        <strain evidence="2">LMG27198</strain>
    </source>
</reference>
<evidence type="ECO:0000313" key="2">
    <source>
        <dbReference type="EMBL" id="GLI95845.1"/>
    </source>
</evidence>
<feature type="transmembrane region" description="Helical" evidence="1">
    <location>
        <begin position="39"/>
        <end position="55"/>
    </location>
</feature>
<name>A0A9W6GZR2_9HYPH</name>
<accession>A0A9W6GZR2</accession>
<dbReference type="AlphaFoldDB" id="A0A9W6GZR2"/>